<dbReference type="EMBL" id="LR907352">
    <property type="protein sequence ID" value="CAD7254099.1"/>
    <property type="molecule type" value="Genomic_DNA"/>
</dbReference>
<evidence type="ECO:0000256" key="1">
    <source>
        <dbReference type="SAM" id="Coils"/>
    </source>
</evidence>
<dbReference type="EMBL" id="CAJPEV010007835">
    <property type="protein sequence ID" value="CAG0904954.1"/>
    <property type="molecule type" value="Genomic_DNA"/>
</dbReference>
<keyword evidence="1" id="KW-0175">Coiled coil</keyword>
<proteinExistence type="predicted"/>
<feature type="non-terminal residue" evidence="3">
    <location>
        <position position="263"/>
    </location>
</feature>
<name>A0A7R9AHZ5_9CRUS</name>
<sequence>IHKIESKKIIKPWTVYKRQVVGWEVRQLCVNHLVEMKSKEGQGPAIAANASYVPEYKIGRKRKIGPAKEKTSKKSTNAEEKEKIEKEQDTDEGMDESEDETEIIETEDEAVETSTSTSHLVNVNGKRVKKGVLPHMEECASDQPKLWDNLEVTILHVSQAKSERYAVSGLPNRETVRRVSANKVDIVMEEREGPITEDNTDHGSDPMIDALKEENKLFDEWKKLRNELTKKTTFLVNDEVEINQVREKLKELHRLGIKKTRFQ</sequence>
<feature type="region of interest" description="Disordered" evidence="2">
    <location>
        <begin position="63"/>
        <end position="122"/>
    </location>
</feature>
<feature type="non-terminal residue" evidence="3">
    <location>
        <position position="1"/>
    </location>
</feature>
<feature type="coiled-coil region" evidence="1">
    <location>
        <begin position="211"/>
        <end position="255"/>
    </location>
</feature>
<feature type="compositionally biased region" description="Basic and acidic residues" evidence="2">
    <location>
        <begin position="66"/>
        <end position="87"/>
    </location>
</feature>
<protein>
    <submittedName>
        <fullName evidence="3">Uncharacterized protein</fullName>
    </submittedName>
</protein>
<evidence type="ECO:0000313" key="4">
    <source>
        <dbReference type="Proteomes" id="UP000677054"/>
    </source>
</evidence>
<evidence type="ECO:0000256" key="2">
    <source>
        <dbReference type="SAM" id="MobiDB-lite"/>
    </source>
</evidence>
<evidence type="ECO:0000313" key="3">
    <source>
        <dbReference type="EMBL" id="CAD7254099.1"/>
    </source>
</evidence>
<dbReference type="AlphaFoldDB" id="A0A7R9AHZ5"/>
<organism evidence="3">
    <name type="scientific">Darwinula stevensoni</name>
    <dbReference type="NCBI Taxonomy" id="69355"/>
    <lineage>
        <taxon>Eukaryota</taxon>
        <taxon>Metazoa</taxon>
        <taxon>Ecdysozoa</taxon>
        <taxon>Arthropoda</taxon>
        <taxon>Crustacea</taxon>
        <taxon>Oligostraca</taxon>
        <taxon>Ostracoda</taxon>
        <taxon>Podocopa</taxon>
        <taxon>Podocopida</taxon>
        <taxon>Darwinulocopina</taxon>
        <taxon>Darwinuloidea</taxon>
        <taxon>Darwinulidae</taxon>
        <taxon>Darwinula</taxon>
    </lineage>
</organism>
<keyword evidence="4" id="KW-1185">Reference proteome</keyword>
<reference evidence="3" key="1">
    <citation type="submission" date="2020-11" db="EMBL/GenBank/DDBJ databases">
        <authorList>
            <person name="Tran Van P."/>
        </authorList>
    </citation>
    <scope>NUCLEOTIDE SEQUENCE</scope>
</reference>
<accession>A0A7R9AHZ5</accession>
<feature type="compositionally biased region" description="Acidic residues" evidence="2">
    <location>
        <begin position="88"/>
        <end position="111"/>
    </location>
</feature>
<gene>
    <name evidence="3" type="ORF">DSTB1V02_LOCUS13845</name>
</gene>
<dbReference type="Proteomes" id="UP000677054">
    <property type="component" value="Unassembled WGS sequence"/>
</dbReference>